<evidence type="ECO:0000313" key="2">
    <source>
        <dbReference type="Proteomes" id="UP000275368"/>
    </source>
</evidence>
<protein>
    <submittedName>
        <fullName evidence="1">Uncharacterized protein</fullName>
    </submittedName>
</protein>
<accession>A0A3G9JI21</accession>
<gene>
    <name evidence="1" type="ORF">Back11_40040</name>
</gene>
<keyword evidence="2" id="KW-1185">Reference proteome</keyword>
<sequence>MPRWIQAVRKYPLTALLRVFLTVLMIMTTLALFVTLTNSWSKVLTQWPNLGTVRRMKEIGTLISKPAEFGLYAAMGYWVLRELMIVLKGKPSVVFPLLRSVMLFLKRNHTFIGWFILLVAVSHGAFFLFAAKHSLKDLITGLGALTGLVIVSVIGMVFASRKQKKVTTTSQRKWHFSAAILFVVLFLIHLYL</sequence>
<evidence type="ECO:0000313" key="1">
    <source>
        <dbReference type="EMBL" id="BBH22659.1"/>
    </source>
</evidence>
<dbReference type="AlphaFoldDB" id="A0A3G9JI21"/>
<name>A0A3G9JI21_9BACL</name>
<dbReference type="RefSeq" id="WP_125661114.1">
    <property type="nucleotide sequence ID" value="NZ_AP019308.1"/>
</dbReference>
<reference evidence="1 2" key="1">
    <citation type="submission" date="2018-11" db="EMBL/GenBank/DDBJ databases">
        <title>Complete genome sequence of Paenibacillus baekrokdamisoli strain KCTC 33723.</title>
        <authorList>
            <person name="Kang S.W."/>
            <person name="Lee K.C."/>
            <person name="Kim K.K."/>
            <person name="Kim J.S."/>
            <person name="Kim D.S."/>
            <person name="Ko S.H."/>
            <person name="Yang S.H."/>
            <person name="Lee J.S."/>
        </authorList>
    </citation>
    <scope>NUCLEOTIDE SEQUENCE [LARGE SCALE GENOMIC DNA]</scope>
    <source>
        <strain evidence="1 2">KCTC 33723</strain>
    </source>
</reference>
<dbReference type="Proteomes" id="UP000275368">
    <property type="component" value="Chromosome"/>
</dbReference>
<organism evidence="1 2">
    <name type="scientific">Paenibacillus baekrokdamisoli</name>
    <dbReference type="NCBI Taxonomy" id="1712516"/>
    <lineage>
        <taxon>Bacteria</taxon>
        <taxon>Bacillati</taxon>
        <taxon>Bacillota</taxon>
        <taxon>Bacilli</taxon>
        <taxon>Bacillales</taxon>
        <taxon>Paenibacillaceae</taxon>
        <taxon>Paenibacillus</taxon>
    </lineage>
</organism>
<dbReference type="KEGG" id="pbk:Back11_40040"/>
<dbReference type="EMBL" id="AP019308">
    <property type="protein sequence ID" value="BBH22659.1"/>
    <property type="molecule type" value="Genomic_DNA"/>
</dbReference>
<proteinExistence type="predicted"/>